<feature type="compositionally biased region" description="Polar residues" evidence="1">
    <location>
        <begin position="16"/>
        <end position="27"/>
    </location>
</feature>
<protein>
    <submittedName>
        <fullName evidence="2">Uncharacterized protein</fullName>
    </submittedName>
</protein>
<evidence type="ECO:0000313" key="2">
    <source>
        <dbReference type="EMBL" id="KAK7679619.1"/>
    </source>
</evidence>
<feature type="region of interest" description="Disordered" evidence="1">
    <location>
        <begin position="16"/>
        <end position="45"/>
    </location>
</feature>
<evidence type="ECO:0000313" key="3">
    <source>
        <dbReference type="Proteomes" id="UP001385951"/>
    </source>
</evidence>
<comment type="caution">
    <text evidence="2">The sequence shown here is derived from an EMBL/GenBank/DDBJ whole genome shotgun (WGS) entry which is preliminary data.</text>
</comment>
<reference evidence="2 3" key="1">
    <citation type="submission" date="2022-09" db="EMBL/GenBank/DDBJ databases">
        <authorList>
            <person name="Palmer J.M."/>
        </authorList>
    </citation>
    <scope>NUCLEOTIDE SEQUENCE [LARGE SCALE GENOMIC DNA]</scope>
    <source>
        <strain evidence="2 3">DSM 7382</strain>
    </source>
</reference>
<dbReference type="AlphaFoldDB" id="A0AAW0FJA2"/>
<name>A0AAW0FJA2_9APHY</name>
<feature type="compositionally biased region" description="Acidic residues" evidence="1">
    <location>
        <begin position="403"/>
        <end position="413"/>
    </location>
</feature>
<feature type="region of interest" description="Disordered" evidence="1">
    <location>
        <begin position="63"/>
        <end position="170"/>
    </location>
</feature>
<accession>A0AAW0FJA2</accession>
<organism evidence="2 3">
    <name type="scientific">Cerrena zonata</name>
    <dbReference type="NCBI Taxonomy" id="2478898"/>
    <lineage>
        <taxon>Eukaryota</taxon>
        <taxon>Fungi</taxon>
        <taxon>Dikarya</taxon>
        <taxon>Basidiomycota</taxon>
        <taxon>Agaricomycotina</taxon>
        <taxon>Agaricomycetes</taxon>
        <taxon>Polyporales</taxon>
        <taxon>Cerrenaceae</taxon>
        <taxon>Cerrena</taxon>
    </lineage>
</organism>
<feature type="region of interest" description="Disordered" evidence="1">
    <location>
        <begin position="369"/>
        <end position="413"/>
    </location>
</feature>
<feature type="compositionally biased region" description="Basic residues" evidence="1">
    <location>
        <begin position="64"/>
        <end position="75"/>
    </location>
</feature>
<feature type="compositionally biased region" description="Basic and acidic residues" evidence="1">
    <location>
        <begin position="148"/>
        <end position="162"/>
    </location>
</feature>
<dbReference type="EMBL" id="JASBNA010000057">
    <property type="protein sequence ID" value="KAK7679619.1"/>
    <property type="molecule type" value="Genomic_DNA"/>
</dbReference>
<evidence type="ECO:0000256" key="1">
    <source>
        <dbReference type="SAM" id="MobiDB-lite"/>
    </source>
</evidence>
<dbReference type="Proteomes" id="UP001385951">
    <property type="component" value="Unassembled WGS sequence"/>
</dbReference>
<sequence>MAMYSLQLSAPFLQRWSSSPPSSNNATVPPDQNAHSHPRKSAHCSQKVALNISTNVIRPPIHLHSGKHAKHHPHLRVSSSKKATATVSLSSATASATSALLPSPDGLPECVPTNSIPFPSAPIELPSPRDDFVNDADDEFQPQTMSCDTKDSKDASTSERKNGSHVNLRRKRAKSCLASTYVHNDGSKHSRRSSTPHPLVRFAVNVPTSEPSQSASPPLGKRARLCSTSTPKLSKRARRTRKLVADLEFTSMLHRSLDRHLRLLIVSNNGIDENMDASGSSRGVSLEQDFLLVERLWRALVDQGYKPQDASPTNFVTDMGDLDGSESPFLEHNESLLTSPSTIPDHKDAGEIMTISQLIASLILRANDRRSTRPRSSRNKSSALGKTSRLHTRSPLHQVVTETDADEPDDIEL</sequence>
<keyword evidence="3" id="KW-1185">Reference proteome</keyword>
<proteinExistence type="predicted"/>
<gene>
    <name evidence="2" type="ORF">QCA50_017330</name>
</gene>
<feature type="compositionally biased region" description="Low complexity" evidence="1">
    <location>
        <begin position="77"/>
        <end position="104"/>
    </location>
</feature>